<evidence type="ECO:0000313" key="3">
    <source>
        <dbReference type="EMBL" id="KAG8182652.1"/>
    </source>
</evidence>
<dbReference type="GO" id="GO:0007032">
    <property type="term" value="P:endosome organization"/>
    <property type="evidence" value="ECO:0007669"/>
    <property type="project" value="TreeGrafter"/>
</dbReference>
<organism evidence="3 4">
    <name type="scientific">Oedothorax gibbosus</name>
    <dbReference type="NCBI Taxonomy" id="931172"/>
    <lineage>
        <taxon>Eukaryota</taxon>
        <taxon>Metazoa</taxon>
        <taxon>Ecdysozoa</taxon>
        <taxon>Arthropoda</taxon>
        <taxon>Chelicerata</taxon>
        <taxon>Arachnida</taxon>
        <taxon>Araneae</taxon>
        <taxon>Araneomorphae</taxon>
        <taxon>Entelegynae</taxon>
        <taxon>Araneoidea</taxon>
        <taxon>Linyphiidae</taxon>
        <taxon>Erigoninae</taxon>
        <taxon>Oedothorax</taxon>
    </lineage>
</organism>
<comment type="caution">
    <text evidence="3">The sequence shown here is derived from an EMBL/GenBank/DDBJ whole genome shotgun (WGS) entry which is preliminary data.</text>
</comment>
<protein>
    <recommendedName>
        <fullName evidence="1">Pleckstrin homology domain-containing family J member 1</fullName>
    </recommendedName>
</protein>
<evidence type="ECO:0000256" key="1">
    <source>
        <dbReference type="ARBA" id="ARBA00041004"/>
    </source>
</evidence>
<dbReference type="GO" id="GO:0042147">
    <property type="term" value="P:retrograde transport, endosome to Golgi"/>
    <property type="evidence" value="ECO:0007669"/>
    <property type="project" value="TreeGrafter"/>
</dbReference>
<dbReference type="Pfam" id="PF00169">
    <property type="entry name" value="PH"/>
    <property type="match status" value="1"/>
</dbReference>
<dbReference type="SMART" id="SM00233">
    <property type="entry name" value="PH"/>
    <property type="match status" value="1"/>
</dbReference>
<dbReference type="Gene3D" id="2.30.29.30">
    <property type="entry name" value="Pleckstrin-homology domain (PH domain)/Phosphotyrosine-binding domain (PTB)"/>
    <property type="match status" value="1"/>
</dbReference>
<dbReference type="GO" id="GO:0001881">
    <property type="term" value="P:receptor recycling"/>
    <property type="evidence" value="ECO:0007669"/>
    <property type="project" value="TreeGrafter"/>
</dbReference>
<dbReference type="PANTHER" id="PTHR22902:SF9">
    <property type="entry name" value="PLECKSTRIN HOMOLOGY DOMAIN-CONTAINING FAMILY J MEMBER 1"/>
    <property type="match status" value="1"/>
</dbReference>
<dbReference type="GO" id="GO:0005769">
    <property type="term" value="C:early endosome"/>
    <property type="evidence" value="ECO:0007669"/>
    <property type="project" value="TreeGrafter"/>
</dbReference>
<dbReference type="PROSITE" id="PS50003">
    <property type="entry name" value="PH_DOMAIN"/>
    <property type="match status" value="1"/>
</dbReference>
<accession>A0AAV6UDT5</accession>
<dbReference type="SUPFAM" id="SSF50729">
    <property type="entry name" value="PH domain-like"/>
    <property type="match status" value="1"/>
</dbReference>
<dbReference type="AlphaFoldDB" id="A0AAV6UDT5"/>
<dbReference type="PANTHER" id="PTHR22902">
    <property type="entry name" value="SESQUIPEDALIAN"/>
    <property type="match status" value="1"/>
</dbReference>
<gene>
    <name evidence="3" type="ORF">JTE90_022475</name>
</gene>
<feature type="domain" description="PH" evidence="2">
    <location>
        <begin position="15"/>
        <end position="120"/>
    </location>
</feature>
<reference evidence="3 4" key="1">
    <citation type="journal article" date="2022" name="Nat. Ecol. Evol.">
        <title>A masculinizing supergene underlies an exaggerated male reproductive morph in a spider.</title>
        <authorList>
            <person name="Hendrickx F."/>
            <person name="De Corte Z."/>
            <person name="Sonet G."/>
            <person name="Van Belleghem S.M."/>
            <person name="Kostlbacher S."/>
            <person name="Vangestel C."/>
        </authorList>
    </citation>
    <scope>NUCLEOTIDE SEQUENCE [LARGE SCALE GENOMIC DNA]</scope>
    <source>
        <strain evidence="3">W744_W776</strain>
    </source>
</reference>
<dbReference type="CDD" id="cd13258">
    <property type="entry name" value="PH_PLEKHJ1"/>
    <property type="match status" value="1"/>
</dbReference>
<dbReference type="GO" id="GO:0055037">
    <property type="term" value="C:recycling endosome"/>
    <property type="evidence" value="ECO:0007669"/>
    <property type="project" value="TreeGrafter"/>
</dbReference>
<dbReference type="GO" id="GO:0005802">
    <property type="term" value="C:trans-Golgi network"/>
    <property type="evidence" value="ECO:0007669"/>
    <property type="project" value="TreeGrafter"/>
</dbReference>
<sequence>MRFNEKEIVYIASEPGHKEGRLFYRGPGGGFRDGCKERWFKLKGNLLFYFRLNEHGAVYENEPVGVVVVEQCRVQLELYSELPNAFSITFANDLEKRHFFGSINPKQSEDWIKCLKLCSYEHQRTKLKELQEAILKKTGRDPLSAFAMPKTEACLAEENDSDHYFNRVNPFSKPNGEFISLI</sequence>
<name>A0AAV6UDT5_9ARAC</name>
<keyword evidence="4" id="KW-1185">Reference proteome</keyword>
<dbReference type="InterPro" id="IPR045188">
    <property type="entry name" value="Boi1/Boi2-like"/>
</dbReference>
<dbReference type="InterPro" id="IPR001849">
    <property type="entry name" value="PH_domain"/>
</dbReference>
<proteinExistence type="predicted"/>
<dbReference type="Proteomes" id="UP000827092">
    <property type="component" value="Unassembled WGS sequence"/>
</dbReference>
<evidence type="ECO:0000313" key="4">
    <source>
        <dbReference type="Proteomes" id="UP000827092"/>
    </source>
</evidence>
<dbReference type="InterPro" id="IPR011993">
    <property type="entry name" value="PH-like_dom_sf"/>
</dbReference>
<dbReference type="EMBL" id="JAFNEN010000455">
    <property type="protein sequence ID" value="KAG8182652.1"/>
    <property type="molecule type" value="Genomic_DNA"/>
</dbReference>
<dbReference type="GO" id="GO:0005829">
    <property type="term" value="C:cytosol"/>
    <property type="evidence" value="ECO:0007669"/>
    <property type="project" value="GOC"/>
</dbReference>
<evidence type="ECO:0000259" key="2">
    <source>
        <dbReference type="PROSITE" id="PS50003"/>
    </source>
</evidence>